<comment type="caution">
    <text evidence="2">The sequence shown here is derived from an EMBL/GenBank/DDBJ whole genome shotgun (WGS) entry which is preliminary data.</text>
</comment>
<gene>
    <name evidence="2" type="ORF">SCO02_06990</name>
</gene>
<organism evidence="2 3">
    <name type="scientific">Staphylococcus ureilyticus</name>
    <name type="common">Staphylococcus cohnii subsp. urealyticus</name>
    <dbReference type="NCBI Taxonomy" id="94138"/>
    <lineage>
        <taxon>Bacteria</taxon>
        <taxon>Bacillati</taxon>
        <taxon>Bacillota</taxon>
        <taxon>Bacilli</taxon>
        <taxon>Bacillales</taxon>
        <taxon>Staphylococcaceae</taxon>
        <taxon>Staphylococcus</taxon>
        <taxon>Staphylococcus cohnii species complex</taxon>
    </lineage>
</organism>
<evidence type="ECO:0000313" key="2">
    <source>
        <dbReference type="EMBL" id="GEQ02258.1"/>
    </source>
</evidence>
<evidence type="ECO:0000259" key="1">
    <source>
        <dbReference type="PROSITE" id="PS51186"/>
    </source>
</evidence>
<dbReference type="PROSITE" id="PS51186">
    <property type="entry name" value="GNAT"/>
    <property type="match status" value="1"/>
</dbReference>
<keyword evidence="3" id="KW-1185">Reference proteome</keyword>
<dbReference type="CDD" id="cd04301">
    <property type="entry name" value="NAT_SF"/>
    <property type="match status" value="1"/>
</dbReference>
<dbReference type="Pfam" id="PF13673">
    <property type="entry name" value="Acetyltransf_10"/>
    <property type="match status" value="1"/>
</dbReference>
<dbReference type="InterPro" id="IPR016181">
    <property type="entry name" value="Acyl_CoA_acyltransferase"/>
</dbReference>
<reference evidence="2 3" key="1">
    <citation type="submission" date="2019-07" db="EMBL/GenBank/DDBJ databases">
        <title>Whole genome shotgun sequence of Staphylococcus cohnii subsp. urealyticus NBRC 109766.</title>
        <authorList>
            <person name="Hosoyama A."/>
            <person name="Uohara A."/>
            <person name="Ohji S."/>
            <person name="Ichikawa N."/>
        </authorList>
    </citation>
    <scope>NUCLEOTIDE SEQUENCE [LARGE SCALE GENOMIC DNA]</scope>
    <source>
        <strain evidence="2 3">NBRC 109766</strain>
    </source>
</reference>
<dbReference type="Proteomes" id="UP000321839">
    <property type="component" value="Unassembled WGS sequence"/>
</dbReference>
<feature type="domain" description="N-acetyltransferase" evidence="1">
    <location>
        <begin position="1"/>
        <end position="155"/>
    </location>
</feature>
<name>A0AB34AH67_STAUR</name>
<sequence length="155" mass="17667">MEMRIANKNDIETIIKLRKEQLLDQGMHGTEDIDDNMRAYFKDVFDKGNIYQVFMIDNHQVVATGAVVFQQIPPAYDNHYGVEGYITNVYTTKLYRGLGLSKQILEELLLKCKTEQVNIVNLKASTQAEPLYSKIGFIKNVSSMTIELANSEAKQ</sequence>
<dbReference type="Gene3D" id="3.40.630.30">
    <property type="match status" value="1"/>
</dbReference>
<proteinExistence type="predicted"/>
<dbReference type="GO" id="GO:0016747">
    <property type="term" value="F:acyltransferase activity, transferring groups other than amino-acyl groups"/>
    <property type="evidence" value="ECO:0007669"/>
    <property type="project" value="InterPro"/>
</dbReference>
<evidence type="ECO:0000313" key="3">
    <source>
        <dbReference type="Proteomes" id="UP000321839"/>
    </source>
</evidence>
<dbReference type="EMBL" id="BKAW01000005">
    <property type="protein sequence ID" value="GEQ02258.1"/>
    <property type="molecule type" value="Genomic_DNA"/>
</dbReference>
<dbReference type="RefSeq" id="WP_046208679.1">
    <property type="nucleotide sequence ID" value="NZ_BKAW01000005.1"/>
</dbReference>
<accession>A0AB34AH67</accession>
<dbReference type="GeneID" id="78331988"/>
<protein>
    <submittedName>
        <fullName evidence="2">N-acetyltransferase</fullName>
    </submittedName>
</protein>
<dbReference type="AlphaFoldDB" id="A0AB34AH67"/>
<dbReference type="SUPFAM" id="SSF55729">
    <property type="entry name" value="Acyl-CoA N-acyltransferases (Nat)"/>
    <property type="match status" value="1"/>
</dbReference>
<dbReference type="InterPro" id="IPR000182">
    <property type="entry name" value="GNAT_dom"/>
</dbReference>